<dbReference type="OMA" id="HINNTMG"/>
<name>A0A3Q0RSH2_AMPCI</name>
<evidence type="ECO:0000313" key="3">
    <source>
        <dbReference type="Proteomes" id="UP000261340"/>
    </source>
</evidence>
<protein>
    <recommendedName>
        <fullName evidence="1">Reverse transcriptase domain-containing protein</fullName>
    </recommendedName>
</protein>
<reference evidence="2" key="1">
    <citation type="submission" date="2025-08" db="UniProtKB">
        <authorList>
            <consortium name="Ensembl"/>
        </authorList>
    </citation>
    <scope>IDENTIFICATION</scope>
</reference>
<dbReference type="Pfam" id="PF00078">
    <property type="entry name" value="RVT_1"/>
    <property type="match status" value="1"/>
</dbReference>
<dbReference type="InterPro" id="IPR000477">
    <property type="entry name" value="RT_dom"/>
</dbReference>
<evidence type="ECO:0000259" key="1">
    <source>
        <dbReference type="PROSITE" id="PS50878"/>
    </source>
</evidence>
<sequence>FLSFRCFCCVCVFRDVTVGNTLCFVLSFAPHPPSLFLLLLFIASPDFLLSCPFTPVIGVRQGCLLSPVLFNLYLKSIMREALEGHHTSISIGGRPLCNLRFADDIDLMGGSNQELQMLTDKMVDRAEAYGMEVSSDKSKVTVNSNDNNSVNIAMYGKQPEEAEGFKYFGSTITKDDRCTAEIKSRIAIATSAMSGLSKIWRAKEISFKTKLKLYKSLVLSIFLYGCESWTLTADHKNAGQMMSRPGLVRV</sequence>
<dbReference type="Proteomes" id="UP000261340">
    <property type="component" value="Unplaced"/>
</dbReference>
<dbReference type="PROSITE" id="PS50878">
    <property type="entry name" value="RT_POL"/>
    <property type="match status" value="1"/>
</dbReference>
<dbReference type="AlphaFoldDB" id="A0A3Q0RSH2"/>
<organism evidence="2 3">
    <name type="scientific">Amphilophus citrinellus</name>
    <name type="common">Midas cichlid</name>
    <name type="synonym">Cichlasoma citrinellum</name>
    <dbReference type="NCBI Taxonomy" id="61819"/>
    <lineage>
        <taxon>Eukaryota</taxon>
        <taxon>Metazoa</taxon>
        <taxon>Chordata</taxon>
        <taxon>Craniata</taxon>
        <taxon>Vertebrata</taxon>
        <taxon>Euteleostomi</taxon>
        <taxon>Actinopterygii</taxon>
        <taxon>Neopterygii</taxon>
        <taxon>Teleostei</taxon>
        <taxon>Neoteleostei</taxon>
        <taxon>Acanthomorphata</taxon>
        <taxon>Ovalentaria</taxon>
        <taxon>Cichlomorphae</taxon>
        <taxon>Cichliformes</taxon>
        <taxon>Cichlidae</taxon>
        <taxon>New World cichlids</taxon>
        <taxon>Cichlasomatinae</taxon>
        <taxon>Heroini</taxon>
        <taxon>Amphilophus</taxon>
    </lineage>
</organism>
<evidence type="ECO:0000313" key="2">
    <source>
        <dbReference type="Ensembl" id="ENSACIP00000012738.1"/>
    </source>
</evidence>
<dbReference type="GeneTree" id="ENSGT01140000283611"/>
<accession>A0A3Q0RSH2</accession>
<reference evidence="2" key="2">
    <citation type="submission" date="2025-09" db="UniProtKB">
        <authorList>
            <consortium name="Ensembl"/>
        </authorList>
    </citation>
    <scope>IDENTIFICATION</scope>
</reference>
<dbReference type="PANTHER" id="PTHR47027">
    <property type="entry name" value="REVERSE TRANSCRIPTASE DOMAIN-CONTAINING PROTEIN"/>
    <property type="match status" value="1"/>
</dbReference>
<dbReference type="Ensembl" id="ENSACIT00000013093.1">
    <property type="protein sequence ID" value="ENSACIP00000012738.1"/>
    <property type="gene ID" value="ENSACIG00000009946.1"/>
</dbReference>
<proteinExistence type="predicted"/>
<dbReference type="SUPFAM" id="SSF56672">
    <property type="entry name" value="DNA/RNA polymerases"/>
    <property type="match status" value="1"/>
</dbReference>
<keyword evidence="3" id="KW-1185">Reference proteome</keyword>
<dbReference type="STRING" id="61819.ENSACIP00000012738"/>
<dbReference type="PANTHER" id="PTHR47027:SF8">
    <property type="entry name" value="RIBONUCLEASE H"/>
    <property type="match status" value="1"/>
</dbReference>
<feature type="domain" description="Reverse transcriptase" evidence="1">
    <location>
        <begin position="1"/>
        <end position="172"/>
    </location>
</feature>
<dbReference type="InterPro" id="IPR043502">
    <property type="entry name" value="DNA/RNA_pol_sf"/>
</dbReference>